<dbReference type="FunCoup" id="R7UV79">
    <property type="interactions" value="12"/>
</dbReference>
<dbReference type="OMA" id="FFDAYHD"/>
<sequence>MDLACLWAIITFLVFCVLVVGLVRAIRVSNTREKYVLVTGCDSGFGYNAALSLSKKCNVIACCLTPEGCQRLQELDKSFIHVIRMDVTDVRSLEAAFDEVVNIIPHGQGLWGLVNNAGLTGALGPIDWLKENDIRQVLNVNVVGMLMSTKTFLPLLKKAKGRIVNTSSILGMVSLPYNGVYSMSKHAVESLSDSLRLELKPFGVSVLIVQPGTHNTNLVTGIDTLVKTSWRRLPDAMKEEYGRGYLDRGKNSWYTSLMYIRNPVNRVVNAYEECLFSVWPKRRTLVGMDAQAASILSFVPSFLSDLLFSNSIISAKPASVL</sequence>
<keyword evidence="3" id="KW-0732">Signal</keyword>
<dbReference type="InterPro" id="IPR002347">
    <property type="entry name" value="SDR_fam"/>
</dbReference>
<name>R7UV79_CAPTE</name>
<dbReference type="HOGENOM" id="CLU_010194_2_0_1"/>
<dbReference type="InterPro" id="IPR036291">
    <property type="entry name" value="NAD(P)-bd_dom_sf"/>
</dbReference>
<dbReference type="Pfam" id="PF00106">
    <property type="entry name" value="adh_short"/>
    <property type="match status" value="1"/>
</dbReference>
<evidence type="ECO:0000313" key="6">
    <source>
        <dbReference type="Proteomes" id="UP000014760"/>
    </source>
</evidence>
<dbReference type="AlphaFoldDB" id="R7UV79"/>
<evidence type="ECO:0000313" key="4">
    <source>
        <dbReference type="EMBL" id="ELU10050.1"/>
    </source>
</evidence>
<dbReference type="PRINTS" id="PR00081">
    <property type="entry name" value="GDHRDH"/>
</dbReference>
<accession>R7UV79</accession>
<dbReference type="Proteomes" id="UP000014760">
    <property type="component" value="Unassembled WGS sequence"/>
</dbReference>
<dbReference type="EMBL" id="KB297742">
    <property type="protein sequence ID" value="ELU10050.1"/>
    <property type="molecule type" value="Genomic_DNA"/>
</dbReference>
<gene>
    <name evidence="4" type="ORF">CAPTEDRAFT_103695</name>
</gene>
<feature type="signal peptide" evidence="3">
    <location>
        <begin position="1"/>
        <end position="25"/>
    </location>
</feature>
<dbReference type="EnsemblMetazoa" id="CapteT103695">
    <property type="protein sequence ID" value="CapteP103695"/>
    <property type="gene ID" value="CapteG103695"/>
</dbReference>
<dbReference type="PROSITE" id="PS00061">
    <property type="entry name" value="ADH_SHORT"/>
    <property type="match status" value="1"/>
</dbReference>
<protein>
    <submittedName>
        <fullName evidence="4 5">Uncharacterized protein</fullName>
    </submittedName>
</protein>
<dbReference type="PANTHER" id="PTHR43313:SF48">
    <property type="match status" value="1"/>
</dbReference>
<dbReference type="InterPro" id="IPR020904">
    <property type="entry name" value="Sc_DH/Rdtase_CS"/>
</dbReference>
<feature type="chain" id="PRO_5010979170" evidence="3">
    <location>
        <begin position="26"/>
        <end position="321"/>
    </location>
</feature>
<organism evidence="4">
    <name type="scientific">Capitella teleta</name>
    <name type="common">Polychaete worm</name>
    <dbReference type="NCBI Taxonomy" id="283909"/>
    <lineage>
        <taxon>Eukaryota</taxon>
        <taxon>Metazoa</taxon>
        <taxon>Spiralia</taxon>
        <taxon>Lophotrochozoa</taxon>
        <taxon>Annelida</taxon>
        <taxon>Polychaeta</taxon>
        <taxon>Sedentaria</taxon>
        <taxon>Scolecida</taxon>
        <taxon>Capitellidae</taxon>
        <taxon>Capitella</taxon>
    </lineage>
</organism>
<reference evidence="4 6" key="2">
    <citation type="journal article" date="2013" name="Nature">
        <title>Insights into bilaterian evolution from three spiralian genomes.</title>
        <authorList>
            <person name="Simakov O."/>
            <person name="Marletaz F."/>
            <person name="Cho S.J."/>
            <person name="Edsinger-Gonzales E."/>
            <person name="Havlak P."/>
            <person name="Hellsten U."/>
            <person name="Kuo D.H."/>
            <person name="Larsson T."/>
            <person name="Lv J."/>
            <person name="Arendt D."/>
            <person name="Savage R."/>
            <person name="Osoegawa K."/>
            <person name="de Jong P."/>
            <person name="Grimwood J."/>
            <person name="Chapman J.A."/>
            <person name="Shapiro H."/>
            <person name="Aerts A."/>
            <person name="Otillar R.P."/>
            <person name="Terry A.Y."/>
            <person name="Boore J.L."/>
            <person name="Grigoriev I.V."/>
            <person name="Lindberg D.R."/>
            <person name="Seaver E.C."/>
            <person name="Weisblat D.A."/>
            <person name="Putnam N.H."/>
            <person name="Rokhsar D.S."/>
        </authorList>
    </citation>
    <scope>NUCLEOTIDE SEQUENCE</scope>
    <source>
        <strain evidence="4 6">I ESC-2004</strain>
    </source>
</reference>
<dbReference type="EMBL" id="AMQN01000957">
    <property type="status" value="NOT_ANNOTATED_CDS"/>
    <property type="molecule type" value="Genomic_DNA"/>
</dbReference>
<keyword evidence="1" id="KW-0560">Oxidoreductase</keyword>
<dbReference type="SUPFAM" id="SSF51735">
    <property type="entry name" value="NAD(P)-binding Rossmann-fold domains"/>
    <property type="match status" value="1"/>
</dbReference>
<dbReference type="GO" id="GO:0016491">
    <property type="term" value="F:oxidoreductase activity"/>
    <property type="evidence" value="ECO:0007669"/>
    <property type="project" value="UniProtKB-KW"/>
</dbReference>
<dbReference type="GO" id="GO:0008202">
    <property type="term" value="P:steroid metabolic process"/>
    <property type="evidence" value="ECO:0007669"/>
    <property type="project" value="TreeGrafter"/>
</dbReference>
<evidence type="ECO:0000256" key="3">
    <source>
        <dbReference type="SAM" id="SignalP"/>
    </source>
</evidence>
<dbReference type="OrthoDB" id="5296at2759"/>
<keyword evidence="6" id="KW-1185">Reference proteome</keyword>
<proteinExistence type="inferred from homology"/>
<evidence type="ECO:0000313" key="5">
    <source>
        <dbReference type="EnsemblMetazoa" id="CapteP103695"/>
    </source>
</evidence>
<dbReference type="Gene3D" id="3.40.50.720">
    <property type="entry name" value="NAD(P)-binding Rossmann-like Domain"/>
    <property type="match status" value="1"/>
</dbReference>
<reference evidence="6" key="1">
    <citation type="submission" date="2012-12" db="EMBL/GenBank/DDBJ databases">
        <authorList>
            <person name="Hellsten U."/>
            <person name="Grimwood J."/>
            <person name="Chapman J.A."/>
            <person name="Shapiro H."/>
            <person name="Aerts A."/>
            <person name="Otillar R.P."/>
            <person name="Terry A.Y."/>
            <person name="Boore J.L."/>
            <person name="Simakov O."/>
            <person name="Marletaz F."/>
            <person name="Cho S.-J."/>
            <person name="Edsinger-Gonzales E."/>
            <person name="Havlak P."/>
            <person name="Kuo D.-H."/>
            <person name="Larsson T."/>
            <person name="Lv J."/>
            <person name="Arendt D."/>
            <person name="Savage R."/>
            <person name="Osoegawa K."/>
            <person name="de Jong P."/>
            <person name="Lindberg D.R."/>
            <person name="Seaver E.C."/>
            <person name="Weisblat D.A."/>
            <person name="Putnam N.H."/>
            <person name="Grigoriev I.V."/>
            <person name="Rokhsar D.S."/>
        </authorList>
    </citation>
    <scope>NUCLEOTIDE SEQUENCE</scope>
    <source>
        <strain evidence="6">I ESC-2004</strain>
    </source>
</reference>
<dbReference type="PRINTS" id="PR00080">
    <property type="entry name" value="SDRFAMILY"/>
</dbReference>
<comment type="similarity">
    <text evidence="2">Belongs to the short-chain dehydrogenases/reductases (SDR) family.</text>
</comment>
<reference evidence="5" key="3">
    <citation type="submission" date="2015-06" db="UniProtKB">
        <authorList>
            <consortium name="EnsemblMetazoa"/>
        </authorList>
    </citation>
    <scope>IDENTIFICATION</scope>
</reference>
<dbReference type="STRING" id="283909.R7UV79"/>
<evidence type="ECO:0000256" key="2">
    <source>
        <dbReference type="RuleBase" id="RU000363"/>
    </source>
</evidence>
<dbReference type="PANTHER" id="PTHR43313">
    <property type="entry name" value="SHORT-CHAIN DEHYDROGENASE/REDUCTASE FAMILY 9C"/>
    <property type="match status" value="1"/>
</dbReference>
<evidence type="ECO:0000256" key="1">
    <source>
        <dbReference type="ARBA" id="ARBA00023002"/>
    </source>
</evidence>